<organism evidence="2 3">
    <name type="scientific">Agrobacterium tumefaciens</name>
    <dbReference type="NCBI Taxonomy" id="358"/>
    <lineage>
        <taxon>Bacteria</taxon>
        <taxon>Pseudomonadati</taxon>
        <taxon>Pseudomonadota</taxon>
        <taxon>Alphaproteobacteria</taxon>
        <taxon>Hyphomicrobiales</taxon>
        <taxon>Rhizobiaceae</taxon>
        <taxon>Rhizobium/Agrobacterium group</taxon>
        <taxon>Agrobacterium</taxon>
        <taxon>Agrobacterium tumefaciens complex</taxon>
    </lineage>
</organism>
<feature type="compositionally biased region" description="Basic and acidic residues" evidence="1">
    <location>
        <begin position="84"/>
        <end position="103"/>
    </location>
</feature>
<feature type="region of interest" description="Disordered" evidence="1">
    <location>
        <begin position="66"/>
        <end position="103"/>
    </location>
</feature>
<name>A0A4D7YWU5_AGRTU</name>
<protein>
    <submittedName>
        <fullName evidence="2">Uncharacterized protein</fullName>
    </submittedName>
</protein>
<dbReference type="Proteomes" id="UP000298649">
    <property type="component" value="Chromosome linear"/>
</dbReference>
<evidence type="ECO:0000313" key="2">
    <source>
        <dbReference type="EMBL" id="QCL95509.1"/>
    </source>
</evidence>
<sequence length="103" mass="11569">MKRTDSRASTELANSCFLKKDRHQDRDLPGDRAKRIHLVGHGPDVEGYDLYTRADQRNAVIDHARPNDAFDDDVGGTVAGSPAPRDERHRDTVSEFKPVKTDL</sequence>
<accession>A0A4D7YWU5</accession>
<evidence type="ECO:0000256" key="1">
    <source>
        <dbReference type="SAM" id="MobiDB-lite"/>
    </source>
</evidence>
<dbReference type="EMBL" id="CP039923">
    <property type="protein sequence ID" value="QCL95509.1"/>
    <property type="molecule type" value="Genomic_DNA"/>
</dbReference>
<proteinExistence type="predicted"/>
<evidence type="ECO:0000313" key="3">
    <source>
        <dbReference type="Proteomes" id="UP000298649"/>
    </source>
</evidence>
<dbReference type="AlphaFoldDB" id="A0A4D7YWU5"/>
<reference evidence="2 3" key="1">
    <citation type="submission" date="2019-04" db="EMBL/GenBank/DDBJ databases">
        <title>Complete genome sequence of Agrobacterium tumefaciens CFBP7129.</title>
        <authorList>
            <person name="Haryono M."/>
            <person name="Lin Y.-C."/>
            <person name="Lai E.-M."/>
            <person name="Kuo C.-H."/>
        </authorList>
    </citation>
    <scope>NUCLEOTIDE SEQUENCE [LARGE SCALE GENOMIC DNA]</scope>
    <source>
        <strain evidence="2 3">CFBP7129</strain>
    </source>
</reference>
<gene>
    <name evidence="2" type="ORF">CFBP7129_14480</name>
</gene>
<dbReference type="RefSeq" id="WP_137004452.1">
    <property type="nucleotide sequence ID" value="NZ_CP039923.1"/>
</dbReference>